<dbReference type="EMBL" id="CP159925">
    <property type="protein sequence ID" value="XCO73728.1"/>
    <property type="molecule type" value="Genomic_DNA"/>
</dbReference>
<proteinExistence type="predicted"/>
<keyword evidence="1" id="KW-1133">Transmembrane helix</keyword>
<accession>A0AAU8MN67</accession>
<keyword evidence="1" id="KW-0812">Transmembrane</keyword>
<feature type="transmembrane region" description="Helical" evidence="1">
    <location>
        <begin position="46"/>
        <end position="67"/>
    </location>
</feature>
<gene>
    <name evidence="2" type="ORF">ABU614_15190</name>
</gene>
<evidence type="ECO:0000313" key="2">
    <source>
        <dbReference type="EMBL" id="XCO73728.1"/>
    </source>
</evidence>
<keyword evidence="1" id="KW-0472">Membrane</keyword>
<evidence type="ECO:0000256" key="1">
    <source>
        <dbReference type="SAM" id="Phobius"/>
    </source>
</evidence>
<reference evidence="2" key="1">
    <citation type="submission" date="2024-06" db="EMBL/GenBank/DDBJ databases">
        <authorList>
            <person name="Li S."/>
        </authorList>
    </citation>
    <scope>NUCLEOTIDE SEQUENCE</scope>
    <source>
        <strain evidence="2">SR10</strain>
    </source>
</reference>
<dbReference type="RefSeq" id="WP_363796626.1">
    <property type="nucleotide sequence ID" value="NZ_CP159925.1"/>
</dbReference>
<feature type="transmembrane region" description="Helical" evidence="1">
    <location>
        <begin position="73"/>
        <end position="93"/>
    </location>
</feature>
<dbReference type="AlphaFoldDB" id="A0AAU8MN67"/>
<protein>
    <submittedName>
        <fullName evidence="2">Uncharacterized protein</fullName>
    </submittedName>
</protein>
<feature type="transmembrane region" description="Helical" evidence="1">
    <location>
        <begin position="6"/>
        <end position="25"/>
    </location>
</feature>
<organism evidence="2">
    <name type="scientific">Lysobacter firmicutimachus</name>
    <dbReference type="NCBI Taxonomy" id="1792846"/>
    <lineage>
        <taxon>Bacteria</taxon>
        <taxon>Pseudomonadati</taxon>
        <taxon>Pseudomonadota</taxon>
        <taxon>Gammaproteobacteria</taxon>
        <taxon>Lysobacterales</taxon>
        <taxon>Lysobacteraceae</taxon>
        <taxon>Lysobacter</taxon>
    </lineage>
</organism>
<sequence>MWSILAELLIGILEFVTDVLLLRHLRRRRGSRERSVAEDTFAVARFDVATLLLIGVAGAALILLLVLGLGWPVGASIAIGIAVAVVWGLWRYFRMVRED</sequence>
<name>A0AAU8MN67_9GAMM</name>